<protein>
    <submittedName>
        <fullName evidence="1">Uncharacterized protein</fullName>
    </submittedName>
</protein>
<dbReference type="EMBL" id="JARQWQ010000063">
    <property type="protein sequence ID" value="KAK2555344.1"/>
    <property type="molecule type" value="Genomic_DNA"/>
</dbReference>
<proteinExistence type="predicted"/>
<gene>
    <name evidence="1" type="ORF">P5673_022974</name>
</gene>
<reference evidence="1" key="1">
    <citation type="journal article" date="2023" name="G3 (Bethesda)">
        <title>Whole genome assembly and annotation of the endangered Caribbean coral Acropora cervicornis.</title>
        <authorList>
            <person name="Selwyn J.D."/>
            <person name="Vollmer S.V."/>
        </authorList>
    </citation>
    <scope>NUCLEOTIDE SEQUENCE</scope>
    <source>
        <strain evidence="1">K2</strain>
    </source>
</reference>
<evidence type="ECO:0000313" key="2">
    <source>
        <dbReference type="Proteomes" id="UP001249851"/>
    </source>
</evidence>
<evidence type="ECO:0000313" key="1">
    <source>
        <dbReference type="EMBL" id="KAK2555344.1"/>
    </source>
</evidence>
<name>A0AAD9Q603_ACRCE</name>
<dbReference type="AlphaFoldDB" id="A0AAD9Q603"/>
<keyword evidence="2" id="KW-1185">Reference proteome</keyword>
<comment type="caution">
    <text evidence="1">The sequence shown here is derived from an EMBL/GenBank/DDBJ whole genome shotgun (WGS) entry which is preliminary data.</text>
</comment>
<accession>A0AAD9Q603</accession>
<dbReference type="Proteomes" id="UP001249851">
    <property type="component" value="Unassembled WGS sequence"/>
</dbReference>
<organism evidence="1 2">
    <name type="scientific">Acropora cervicornis</name>
    <name type="common">Staghorn coral</name>
    <dbReference type="NCBI Taxonomy" id="6130"/>
    <lineage>
        <taxon>Eukaryota</taxon>
        <taxon>Metazoa</taxon>
        <taxon>Cnidaria</taxon>
        <taxon>Anthozoa</taxon>
        <taxon>Hexacorallia</taxon>
        <taxon>Scleractinia</taxon>
        <taxon>Astrocoeniina</taxon>
        <taxon>Acroporidae</taxon>
        <taxon>Acropora</taxon>
    </lineage>
</organism>
<reference evidence="1" key="2">
    <citation type="journal article" date="2023" name="Science">
        <title>Genomic signatures of disease resistance in endangered staghorn corals.</title>
        <authorList>
            <person name="Vollmer S.V."/>
            <person name="Selwyn J.D."/>
            <person name="Despard B.A."/>
            <person name="Roesel C.L."/>
        </authorList>
    </citation>
    <scope>NUCLEOTIDE SEQUENCE</scope>
    <source>
        <strain evidence="1">K2</strain>
    </source>
</reference>
<sequence>MAKSELARNIPISVLEGQNGCLVHLDSSLISIGINRMIHVGFFACADTAINLTDYSFVQNFKQNHSGSGIKDLLYSRPVCFVLCTQSVIFNLFIRLHQNVSSSIGKLRAFVPFNTDSVSISLNLESALKLTSGFLREQKQSAGEEERNPSHRTTTFSFNIVNLKESTPVEN</sequence>